<proteinExistence type="predicted"/>
<feature type="domain" description="Putative auto-transporter adhesin head GIN" evidence="1">
    <location>
        <begin position="40"/>
        <end position="228"/>
    </location>
</feature>
<accession>A0ABY6LYF2</accession>
<dbReference type="Gene3D" id="2.160.20.120">
    <property type="match status" value="1"/>
</dbReference>
<name>A0ABY6LYF2_9FLAO</name>
<protein>
    <submittedName>
        <fullName evidence="2">DUF2807 domain-containing protein</fullName>
    </submittedName>
</protein>
<dbReference type="EMBL" id="CP081495">
    <property type="protein sequence ID" value="UYW01370.1"/>
    <property type="molecule type" value="Genomic_DNA"/>
</dbReference>
<gene>
    <name evidence="2" type="ORF">K5I29_13195</name>
</gene>
<keyword evidence="3" id="KW-1185">Reference proteome</keyword>
<reference evidence="2" key="1">
    <citation type="submission" date="2021-08" db="EMBL/GenBank/DDBJ databases">
        <title>Flavobacterium sp. strain CC-SYL302.</title>
        <authorList>
            <person name="Lin S.-Y."/>
            <person name="Lee T.-H."/>
            <person name="Young C.-C."/>
        </authorList>
    </citation>
    <scope>NUCLEOTIDE SEQUENCE</scope>
    <source>
        <strain evidence="2">CC-SYL302</strain>
    </source>
</reference>
<dbReference type="InterPro" id="IPR021255">
    <property type="entry name" value="DUF2807"/>
</dbReference>
<organism evidence="2 3">
    <name type="scientific">Flavobacterium agricola</name>
    <dbReference type="NCBI Taxonomy" id="2870839"/>
    <lineage>
        <taxon>Bacteria</taxon>
        <taxon>Pseudomonadati</taxon>
        <taxon>Bacteroidota</taxon>
        <taxon>Flavobacteriia</taxon>
        <taxon>Flavobacteriales</taxon>
        <taxon>Flavobacteriaceae</taxon>
        <taxon>Flavobacterium</taxon>
    </lineage>
</organism>
<dbReference type="Pfam" id="PF10988">
    <property type="entry name" value="DUF2807"/>
    <property type="match status" value="1"/>
</dbReference>
<evidence type="ECO:0000313" key="3">
    <source>
        <dbReference type="Proteomes" id="UP001163328"/>
    </source>
</evidence>
<dbReference type="RefSeq" id="WP_264433838.1">
    <property type="nucleotide sequence ID" value="NZ_CP081495.1"/>
</dbReference>
<evidence type="ECO:0000259" key="1">
    <source>
        <dbReference type="Pfam" id="PF10988"/>
    </source>
</evidence>
<dbReference type="Proteomes" id="UP001163328">
    <property type="component" value="Chromosome"/>
</dbReference>
<evidence type="ECO:0000313" key="2">
    <source>
        <dbReference type="EMBL" id="UYW01370.1"/>
    </source>
</evidence>
<sequence>MRKFYILLFGLFFITCSPDKLDDCLGATGAITSQVVQLSDFSKLNVGEGVEVELIEHPVHKIEIQTGHHSQKYVSFQVTDGELFLKNSLTCTLGYVKPAVIKVYTPNLIHIYSNSQFNMYAKQTLFFPNLTIEHGLTMKNASSVFHININTNNLIIQTNNLSSFVLTGQANNLSVSFWGGGSRLEAYNFQANHVRIIQRSTNNMYINALQSIKGTIYGYGNVYLKQAPLTIDVVELYKGKLIVD</sequence>